<proteinExistence type="predicted"/>
<evidence type="ECO:0000313" key="2">
    <source>
        <dbReference type="Proteomes" id="UP001529510"/>
    </source>
</evidence>
<comment type="caution">
    <text evidence="1">The sequence shown here is derived from an EMBL/GenBank/DDBJ whole genome shotgun (WGS) entry which is preliminary data.</text>
</comment>
<dbReference type="EMBL" id="JAMKFB020000258">
    <property type="protein sequence ID" value="KAL0151040.1"/>
    <property type="molecule type" value="Genomic_DNA"/>
</dbReference>
<keyword evidence="2" id="KW-1185">Reference proteome</keyword>
<gene>
    <name evidence="1" type="ORF">M9458_053553</name>
</gene>
<dbReference type="AlphaFoldDB" id="A0ABD0MLQ2"/>
<feature type="non-terminal residue" evidence="1">
    <location>
        <position position="55"/>
    </location>
</feature>
<reference evidence="1 2" key="1">
    <citation type="submission" date="2024-05" db="EMBL/GenBank/DDBJ databases">
        <title>Genome sequencing and assembly of Indian major carp, Cirrhinus mrigala (Hamilton, 1822).</title>
        <authorList>
            <person name="Mohindra V."/>
            <person name="Chowdhury L.M."/>
            <person name="Lal K."/>
            <person name="Jena J.K."/>
        </authorList>
    </citation>
    <scope>NUCLEOTIDE SEQUENCE [LARGE SCALE GENOMIC DNA]</scope>
    <source>
        <strain evidence="1">CM1030</strain>
        <tissue evidence="1">Blood</tissue>
    </source>
</reference>
<name>A0ABD0MLQ2_CIRMR</name>
<evidence type="ECO:0000313" key="1">
    <source>
        <dbReference type="EMBL" id="KAL0151040.1"/>
    </source>
</evidence>
<organism evidence="1 2">
    <name type="scientific">Cirrhinus mrigala</name>
    <name type="common">Mrigala</name>
    <dbReference type="NCBI Taxonomy" id="683832"/>
    <lineage>
        <taxon>Eukaryota</taxon>
        <taxon>Metazoa</taxon>
        <taxon>Chordata</taxon>
        <taxon>Craniata</taxon>
        <taxon>Vertebrata</taxon>
        <taxon>Euteleostomi</taxon>
        <taxon>Actinopterygii</taxon>
        <taxon>Neopterygii</taxon>
        <taxon>Teleostei</taxon>
        <taxon>Ostariophysi</taxon>
        <taxon>Cypriniformes</taxon>
        <taxon>Cyprinidae</taxon>
        <taxon>Labeoninae</taxon>
        <taxon>Labeonini</taxon>
        <taxon>Cirrhinus</taxon>
    </lineage>
</organism>
<feature type="non-terminal residue" evidence="1">
    <location>
        <position position="1"/>
    </location>
</feature>
<protein>
    <submittedName>
        <fullName evidence="1">Uncharacterized protein</fullName>
    </submittedName>
</protein>
<accession>A0ABD0MLQ2</accession>
<sequence>QEITISELSNELAIIKKSKEIFQAQGEWELISIKMTKATLSAITEEFKMDQLIYQ</sequence>
<dbReference type="Proteomes" id="UP001529510">
    <property type="component" value="Unassembled WGS sequence"/>
</dbReference>